<accession>A0ABQ0L4H3</accession>
<evidence type="ECO:0000313" key="3">
    <source>
        <dbReference type="Proteomes" id="UP000815677"/>
    </source>
</evidence>
<keyword evidence="1" id="KW-0732">Signal</keyword>
<keyword evidence="3" id="KW-1185">Reference proteome</keyword>
<evidence type="ECO:0000313" key="2">
    <source>
        <dbReference type="EMBL" id="GAT46055.1"/>
    </source>
</evidence>
<sequence length="147" mass="16558">MRTAWGLCWGGLMFALWQPNAIYLSLICAPSEMYVDVSGPERRRARKIGLLAFYECRTTNSMLAKNAQCSWLSRRGFWGSVECSYQPEPRIHHFVSFMHASPIYSTAGRNAHESIDILGEKRLCLLSRIGLGSRLVKAASMHSSTQT</sequence>
<evidence type="ECO:0008006" key="4">
    <source>
        <dbReference type="Google" id="ProtNLM"/>
    </source>
</evidence>
<dbReference type="Proteomes" id="UP000815677">
    <property type="component" value="Unassembled WGS sequence"/>
</dbReference>
<protein>
    <recommendedName>
        <fullName evidence="4">Secreted protein</fullName>
    </recommendedName>
</protein>
<feature type="chain" id="PRO_5046066181" description="Secreted protein" evidence="1">
    <location>
        <begin position="22"/>
        <end position="147"/>
    </location>
</feature>
<feature type="signal peptide" evidence="1">
    <location>
        <begin position="1"/>
        <end position="21"/>
    </location>
</feature>
<reference evidence="2" key="1">
    <citation type="submission" date="2014-09" db="EMBL/GenBank/DDBJ databases">
        <title>Genome sequence of the luminous mushroom Mycena chlorophos for searching fungal bioluminescence genes.</title>
        <authorList>
            <person name="Tanaka Y."/>
            <person name="Kasuga D."/>
            <person name="Oba Y."/>
            <person name="Hase S."/>
            <person name="Sato K."/>
            <person name="Oba Y."/>
            <person name="Sakakibara Y."/>
        </authorList>
    </citation>
    <scope>NUCLEOTIDE SEQUENCE</scope>
</reference>
<gene>
    <name evidence="2" type="ORF">MCHLO_03598</name>
</gene>
<proteinExistence type="predicted"/>
<dbReference type="EMBL" id="DF842131">
    <property type="protein sequence ID" value="GAT46055.1"/>
    <property type="molecule type" value="Genomic_DNA"/>
</dbReference>
<name>A0ABQ0L4H3_MYCCL</name>
<organism evidence="2 3">
    <name type="scientific">Mycena chlorophos</name>
    <name type="common">Agaric fungus</name>
    <name type="synonym">Agaricus chlorophos</name>
    <dbReference type="NCBI Taxonomy" id="658473"/>
    <lineage>
        <taxon>Eukaryota</taxon>
        <taxon>Fungi</taxon>
        <taxon>Dikarya</taxon>
        <taxon>Basidiomycota</taxon>
        <taxon>Agaricomycotina</taxon>
        <taxon>Agaricomycetes</taxon>
        <taxon>Agaricomycetidae</taxon>
        <taxon>Agaricales</taxon>
        <taxon>Marasmiineae</taxon>
        <taxon>Mycenaceae</taxon>
        <taxon>Mycena</taxon>
    </lineage>
</organism>
<evidence type="ECO:0000256" key="1">
    <source>
        <dbReference type="SAM" id="SignalP"/>
    </source>
</evidence>